<protein>
    <submittedName>
        <fullName evidence="2">Uncharacterized protein</fullName>
    </submittedName>
</protein>
<keyword evidence="1" id="KW-1185">Reference proteome</keyword>
<dbReference type="WBParaSite" id="scf7180000423483.g11085">
    <property type="protein sequence ID" value="scf7180000423483.g11085"/>
    <property type="gene ID" value="scf7180000423483.g11085"/>
</dbReference>
<name>A0A915P9S9_9BILA</name>
<evidence type="ECO:0000313" key="1">
    <source>
        <dbReference type="Proteomes" id="UP000887560"/>
    </source>
</evidence>
<proteinExistence type="predicted"/>
<accession>A0A915P9S9</accession>
<reference evidence="2" key="1">
    <citation type="submission" date="2022-11" db="UniProtKB">
        <authorList>
            <consortium name="WormBaseParasite"/>
        </authorList>
    </citation>
    <scope>IDENTIFICATION</scope>
</reference>
<evidence type="ECO:0000313" key="2">
    <source>
        <dbReference type="WBParaSite" id="scf7180000423483.g11085"/>
    </source>
</evidence>
<dbReference type="AlphaFoldDB" id="A0A915P9S9"/>
<dbReference type="Proteomes" id="UP000887560">
    <property type="component" value="Unplaced"/>
</dbReference>
<sequence length="37" mass="3996">TPIQSATSPAFAKAVERPIIRIGNLASSRRRASVFIL</sequence>
<organism evidence="1 2">
    <name type="scientific">Meloidogyne floridensis</name>
    <dbReference type="NCBI Taxonomy" id="298350"/>
    <lineage>
        <taxon>Eukaryota</taxon>
        <taxon>Metazoa</taxon>
        <taxon>Ecdysozoa</taxon>
        <taxon>Nematoda</taxon>
        <taxon>Chromadorea</taxon>
        <taxon>Rhabditida</taxon>
        <taxon>Tylenchina</taxon>
        <taxon>Tylenchomorpha</taxon>
        <taxon>Tylenchoidea</taxon>
        <taxon>Meloidogynidae</taxon>
        <taxon>Meloidogyninae</taxon>
        <taxon>Meloidogyne</taxon>
    </lineage>
</organism>